<dbReference type="EMBL" id="ML143467">
    <property type="protein sequence ID" value="TBU25099.1"/>
    <property type="molecule type" value="Genomic_DNA"/>
</dbReference>
<protein>
    <submittedName>
        <fullName evidence="1">Uncharacterized protein</fullName>
    </submittedName>
</protein>
<gene>
    <name evidence="1" type="ORF">BD311DRAFT_525338</name>
</gene>
<reference evidence="1" key="1">
    <citation type="submission" date="2019-01" db="EMBL/GenBank/DDBJ databases">
        <title>Draft genome sequences of three monokaryotic isolates of the white-rot basidiomycete fungus Dichomitus squalens.</title>
        <authorList>
            <consortium name="DOE Joint Genome Institute"/>
            <person name="Lopez S.C."/>
            <person name="Andreopoulos B."/>
            <person name="Pangilinan J."/>
            <person name="Lipzen A."/>
            <person name="Riley R."/>
            <person name="Ahrendt S."/>
            <person name="Ng V."/>
            <person name="Barry K."/>
            <person name="Daum C."/>
            <person name="Grigoriev I.V."/>
            <person name="Hilden K.S."/>
            <person name="Makela M.R."/>
            <person name="de Vries R.P."/>
        </authorList>
    </citation>
    <scope>NUCLEOTIDE SEQUENCE [LARGE SCALE GENOMIC DNA]</scope>
    <source>
        <strain evidence="1">OM18370.1</strain>
    </source>
</reference>
<name>A0A4Q9N9U1_9APHY</name>
<dbReference type="AlphaFoldDB" id="A0A4Q9N9U1"/>
<sequence>MCHRQKESRRWAAPAAWQLAGACTTIDFRRAAMPKVQVKRTWRQLAKIARSVGGSCASPFSPSTKLLSKRNVDHESVLSW</sequence>
<evidence type="ECO:0000313" key="1">
    <source>
        <dbReference type="EMBL" id="TBU25099.1"/>
    </source>
</evidence>
<accession>A0A4Q9N9U1</accession>
<organism evidence="1">
    <name type="scientific">Dichomitus squalens</name>
    <dbReference type="NCBI Taxonomy" id="114155"/>
    <lineage>
        <taxon>Eukaryota</taxon>
        <taxon>Fungi</taxon>
        <taxon>Dikarya</taxon>
        <taxon>Basidiomycota</taxon>
        <taxon>Agaricomycotina</taxon>
        <taxon>Agaricomycetes</taxon>
        <taxon>Polyporales</taxon>
        <taxon>Polyporaceae</taxon>
        <taxon>Dichomitus</taxon>
    </lineage>
</organism>
<proteinExistence type="predicted"/>
<dbReference type="Proteomes" id="UP000292957">
    <property type="component" value="Unassembled WGS sequence"/>
</dbReference>
<dbReference type="PROSITE" id="PS51257">
    <property type="entry name" value="PROKAR_LIPOPROTEIN"/>
    <property type="match status" value="1"/>
</dbReference>